<protein>
    <recommendedName>
        <fullName evidence="15">RING-type domain-containing protein</fullName>
    </recommendedName>
</protein>
<keyword evidence="6" id="KW-0677">Repeat</keyword>
<dbReference type="PANTHER" id="PTHR45768:SF18">
    <property type="entry name" value="RING-H2 FINGER PROTEIN ATL47-RELATED"/>
    <property type="match status" value="1"/>
</dbReference>
<keyword evidence="7 13" id="KW-0863">Zinc-finger</keyword>
<evidence type="ECO:0000256" key="3">
    <source>
        <dbReference type="ARBA" id="ARBA00022679"/>
    </source>
</evidence>
<dbReference type="GO" id="GO:0005737">
    <property type="term" value="C:cytoplasm"/>
    <property type="evidence" value="ECO:0007669"/>
    <property type="project" value="UniProtKB-ARBA"/>
</dbReference>
<organism evidence="16 17">
    <name type="scientific">Canna indica</name>
    <name type="common">Indian-shot</name>
    <dbReference type="NCBI Taxonomy" id="4628"/>
    <lineage>
        <taxon>Eukaryota</taxon>
        <taxon>Viridiplantae</taxon>
        <taxon>Streptophyta</taxon>
        <taxon>Embryophyta</taxon>
        <taxon>Tracheophyta</taxon>
        <taxon>Spermatophyta</taxon>
        <taxon>Magnoliopsida</taxon>
        <taxon>Liliopsida</taxon>
        <taxon>Zingiberales</taxon>
        <taxon>Cannaceae</taxon>
        <taxon>Canna</taxon>
    </lineage>
</organism>
<evidence type="ECO:0000256" key="6">
    <source>
        <dbReference type="ARBA" id="ARBA00022737"/>
    </source>
</evidence>
<gene>
    <name evidence="16" type="ORF">Cni_G06928</name>
</gene>
<feature type="repeat" description="PPR" evidence="14">
    <location>
        <begin position="209"/>
        <end position="243"/>
    </location>
</feature>
<dbReference type="Gene3D" id="1.25.40.10">
    <property type="entry name" value="Tetratricopeptide repeat domain"/>
    <property type="match status" value="1"/>
</dbReference>
<dbReference type="SMART" id="SM00184">
    <property type="entry name" value="RING"/>
    <property type="match status" value="1"/>
</dbReference>
<feature type="repeat" description="PPR" evidence="14">
    <location>
        <begin position="244"/>
        <end position="278"/>
    </location>
</feature>
<evidence type="ECO:0000256" key="12">
    <source>
        <dbReference type="ARBA" id="ARBA00024209"/>
    </source>
</evidence>
<keyword evidence="9" id="KW-0862">Zinc</keyword>
<dbReference type="GO" id="GO:0008270">
    <property type="term" value="F:zinc ion binding"/>
    <property type="evidence" value="ECO:0007669"/>
    <property type="project" value="UniProtKB-KW"/>
</dbReference>
<keyword evidence="8" id="KW-0833">Ubl conjugation pathway</keyword>
<reference evidence="16 17" key="1">
    <citation type="submission" date="2023-10" db="EMBL/GenBank/DDBJ databases">
        <title>Chromosome-scale genome assembly provides insights into flower coloration mechanisms of Canna indica.</title>
        <authorList>
            <person name="Li C."/>
        </authorList>
    </citation>
    <scope>NUCLEOTIDE SEQUENCE [LARGE SCALE GENOMIC DNA]</scope>
    <source>
        <tissue evidence="16">Flower</tissue>
    </source>
</reference>
<dbReference type="AlphaFoldDB" id="A0AAQ3JZH1"/>
<evidence type="ECO:0000259" key="15">
    <source>
        <dbReference type="PROSITE" id="PS50089"/>
    </source>
</evidence>
<comment type="subcellular location">
    <subcellularLocation>
        <location evidence="1">Membrane</location>
        <topology evidence="1">Single-pass membrane protein</topology>
    </subcellularLocation>
</comment>
<keyword evidence="17" id="KW-1185">Reference proteome</keyword>
<keyword evidence="11" id="KW-0472">Membrane</keyword>
<dbReference type="InterPro" id="IPR001841">
    <property type="entry name" value="Znf_RING"/>
</dbReference>
<dbReference type="Proteomes" id="UP001327560">
    <property type="component" value="Chromosome 2"/>
</dbReference>
<evidence type="ECO:0000256" key="11">
    <source>
        <dbReference type="ARBA" id="ARBA00023136"/>
    </source>
</evidence>
<dbReference type="GO" id="GO:0016740">
    <property type="term" value="F:transferase activity"/>
    <property type="evidence" value="ECO:0007669"/>
    <property type="project" value="UniProtKB-KW"/>
</dbReference>
<evidence type="ECO:0000256" key="9">
    <source>
        <dbReference type="ARBA" id="ARBA00022833"/>
    </source>
</evidence>
<proteinExistence type="inferred from homology"/>
<evidence type="ECO:0000256" key="10">
    <source>
        <dbReference type="ARBA" id="ARBA00022989"/>
    </source>
</evidence>
<keyword evidence="4" id="KW-0812">Transmembrane</keyword>
<evidence type="ECO:0000256" key="8">
    <source>
        <dbReference type="ARBA" id="ARBA00022786"/>
    </source>
</evidence>
<evidence type="ECO:0000256" key="2">
    <source>
        <dbReference type="ARBA" id="ARBA00004906"/>
    </source>
</evidence>
<comment type="similarity">
    <text evidence="12">Belongs to the RING-type zinc finger family. ATL subfamily.</text>
</comment>
<dbReference type="SUPFAM" id="SSF57850">
    <property type="entry name" value="RING/U-box"/>
    <property type="match status" value="1"/>
</dbReference>
<evidence type="ECO:0000256" key="4">
    <source>
        <dbReference type="ARBA" id="ARBA00022692"/>
    </source>
</evidence>
<evidence type="ECO:0000256" key="13">
    <source>
        <dbReference type="PROSITE-ProRule" id="PRU00175"/>
    </source>
</evidence>
<dbReference type="EMBL" id="CP136891">
    <property type="protein sequence ID" value="WOK98218.1"/>
    <property type="molecule type" value="Genomic_DNA"/>
</dbReference>
<dbReference type="Gene3D" id="3.30.40.10">
    <property type="entry name" value="Zinc/RING finger domain, C3HC4 (zinc finger)"/>
    <property type="match status" value="1"/>
</dbReference>
<keyword evidence="3" id="KW-0808">Transferase</keyword>
<keyword evidence="10" id="KW-1133">Transmembrane helix</keyword>
<evidence type="ECO:0000256" key="7">
    <source>
        <dbReference type="ARBA" id="ARBA00022771"/>
    </source>
</evidence>
<dbReference type="PROSITE" id="PS50089">
    <property type="entry name" value="ZF_RING_2"/>
    <property type="match status" value="1"/>
</dbReference>
<dbReference type="InterPro" id="IPR013083">
    <property type="entry name" value="Znf_RING/FYVE/PHD"/>
</dbReference>
<evidence type="ECO:0000256" key="1">
    <source>
        <dbReference type="ARBA" id="ARBA00004167"/>
    </source>
</evidence>
<dbReference type="GO" id="GO:0031625">
    <property type="term" value="F:ubiquitin protein ligase binding"/>
    <property type="evidence" value="ECO:0007669"/>
    <property type="project" value="TreeGrafter"/>
</dbReference>
<dbReference type="PANTHER" id="PTHR45768">
    <property type="entry name" value="E3 UBIQUITIN-PROTEIN LIGASE RNF13-LIKE"/>
    <property type="match status" value="1"/>
</dbReference>
<sequence>MPQRDNVGLIPEVWLVMGDHTPKRQFGDPTSEGNDLVGSKEPFECVVCLCEFDDEDELRLPPTCGHAFHLGCIDTCMLSNSTCSLCWGSLYLQGDAAAMENPMFDFGDSREEEEDEEAAGEAVAAVAEEGSLDPNKRVFPVRLGKFKSLGDVNGDDDDDEGGGIAIAIGRAIAVFAAADEVVAPAEDTKGTMKLLKRMKDAGCGPKASNSYTFFLILDKIFKFGDSEIALKIWTEMRRYNIIPDATHYMVVVEGLIKHGWIPKALEFYNEIKSKGFHSRHLLARTKILIEEL</sequence>
<dbReference type="InterPro" id="IPR011990">
    <property type="entry name" value="TPR-like_helical_dom_sf"/>
</dbReference>
<dbReference type="InterPro" id="IPR002885">
    <property type="entry name" value="PPR_rpt"/>
</dbReference>
<accession>A0AAQ3JZH1</accession>
<evidence type="ECO:0000256" key="14">
    <source>
        <dbReference type="PROSITE-ProRule" id="PRU00708"/>
    </source>
</evidence>
<evidence type="ECO:0000256" key="5">
    <source>
        <dbReference type="ARBA" id="ARBA00022723"/>
    </source>
</evidence>
<evidence type="ECO:0000313" key="17">
    <source>
        <dbReference type="Proteomes" id="UP001327560"/>
    </source>
</evidence>
<dbReference type="Pfam" id="PF01535">
    <property type="entry name" value="PPR"/>
    <property type="match status" value="1"/>
</dbReference>
<dbReference type="GO" id="GO:0016020">
    <property type="term" value="C:membrane"/>
    <property type="evidence" value="ECO:0007669"/>
    <property type="project" value="UniProtKB-SubCell"/>
</dbReference>
<comment type="pathway">
    <text evidence="2">Protein modification; protein ubiquitination.</text>
</comment>
<name>A0AAQ3JZH1_9LILI</name>
<dbReference type="Pfam" id="PF13639">
    <property type="entry name" value="zf-RING_2"/>
    <property type="match status" value="1"/>
</dbReference>
<dbReference type="PROSITE" id="PS51375">
    <property type="entry name" value="PPR"/>
    <property type="match status" value="2"/>
</dbReference>
<feature type="domain" description="RING-type" evidence="15">
    <location>
        <begin position="45"/>
        <end position="86"/>
    </location>
</feature>
<keyword evidence="5" id="KW-0479">Metal-binding</keyword>
<evidence type="ECO:0000313" key="16">
    <source>
        <dbReference type="EMBL" id="WOK98218.1"/>
    </source>
</evidence>